<dbReference type="Pfam" id="PF00094">
    <property type="entry name" value="VWD"/>
    <property type="match status" value="1"/>
</dbReference>
<evidence type="ECO:0000259" key="11">
    <source>
        <dbReference type="PROSITE" id="PS51220"/>
    </source>
</evidence>
<feature type="domain" description="AMOP" evidence="10">
    <location>
        <begin position="1144"/>
        <end position="1299"/>
    </location>
</feature>
<dbReference type="OrthoDB" id="4405280at2759"/>
<feature type="compositionally biased region" description="Polar residues" evidence="7">
    <location>
        <begin position="105"/>
        <end position="123"/>
    </location>
</feature>
<feature type="transmembrane region" description="Helical" evidence="8">
    <location>
        <begin position="1719"/>
        <end position="1752"/>
    </location>
</feature>
<evidence type="ECO:0000256" key="8">
    <source>
        <dbReference type="SAM" id="Phobius"/>
    </source>
</evidence>
<dbReference type="CDD" id="cd00053">
    <property type="entry name" value="EGF"/>
    <property type="match status" value="1"/>
</dbReference>
<comment type="caution">
    <text evidence="13">The sequence shown here is derived from an EMBL/GenBank/DDBJ whole genome shotgun (WGS) entry which is preliminary data.</text>
</comment>
<feature type="region of interest" description="Disordered" evidence="7">
    <location>
        <begin position="870"/>
        <end position="901"/>
    </location>
</feature>
<keyword evidence="3 8" id="KW-1133">Transmembrane helix</keyword>
<dbReference type="SMART" id="SM00539">
    <property type="entry name" value="NIDO"/>
    <property type="match status" value="1"/>
</dbReference>
<feature type="compositionally biased region" description="Low complexity" evidence="7">
    <location>
        <begin position="22"/>
        <end position="36"/>
    </location>
</feature>
<name>A0A3M0K4S5_HIRRU</name>
<comment type="caution">
    <text evidence="6">Lacks conserved residue(s) required for the propagation of feature annotation.</text>
</comment>
<dbReference type="GO" id="GO:0016020">
    <property type="term" value="C:membrane"/>
    <property type="evidence" value="ECO:0007669"/>
    <property type="project" value="UniProtKB-SubCell"/>
</dbReference>
<evidence type="ECO:0000259" key="9">
    <source>
        <dbReference type="PROSITE" id="PS50026"/>
    </source>
</evidence>
<dbReference type="InterPro" id="IPR001846">
    <property type="entry name" value="VWF_type-D"/>
</dbReference>
<dbReference type="PROSITE" id="PS51233">
    <property type="entry name" value="VWFD"/>
    <property type="match status" value="1"/>
</dbReference>
<feature type="region of interest" description="Disordered" evidence="7">
    <location>
        <begin position="223"/>
        <end position="319"/>
    </location>
</feature>
<keyword evidence="2 8" id="KW-0812">Transmembrane</keyword>
<feature type="region of interest" description="Disordered" evidence="7">
    <location>
        <begin position="1"/>
        <end position="36"/>
    </location>
</feature>
<keyword evidence="5" id="KW-1015">Disulfide bond</keyword>
<evidence type="ECO:0000259" key="10">
    <source>
        <dbReference type="PROSITE" id="PS50856"/>
    </source>
</evidence>
<accession>A0A3M0K4S5</accession>
<feature type="compositionally biased region" description="Basic and acidic residues" evidence="7">
    <location>
        <begin position="886"/>
        <end position="901"/>
    </location>
</feature>
<keyword evidence="4 8" id="KW-0472">Membrane</keyword>
<feature type="compositionally biased region" description="Pro residues" evidence="7">
    <location>
        <begin position="132"/>
        <end position="143"/>
    </location>
</feature>
<evidence type="ECO:0000256" key="3">
    <source>
        <dbReference type="ARBA" id="ARBA00022989"/>
    </source>
</evidence>
<dbReference type="InterPro" id="IPR003886">
    <property type="entry name" value="NIDO_dom"/>
</dbReference>
<dbReference type="EMBL" id="QRBI01000134">
    <property type="protein sequence ID" value="RMC02067.1"/>
    <property type="molecule type" value="Genomic_DNA"/>
</dbReference>
<feature type="domain" description="NIDO" evidence="11">
    <location>
        <begin position="988"/>
        <end position="1143"/>
    </location>
</feature>
<feature type="compositionally biased region" description="Low complexity" evidence="7">
    <location>
        <begin position="351"/>
        <end position="363"/>
    </location>
</feature>
<feature type="domain" description="VWFD" evidence="12">
    <location>
        <begin position="1188"/>
        <end position="1385"/>
    </location>
</feature>
<evidence type="ECO:0000256" key="4">
    <source>
        <dbReference type="ARBA" id="ARBA00023136"/>
    </source>
</evidence>
<dbReference type="GO" id="GO:0007160">
    <property type="term" value="P:cell-matrix adhesion"/>
    <property type="evidence" value="ECO:0007669"/>
    <property type="project" value="InterPro"/>
</dbReference>
<dbReference type="InterPro" id="IPR051495">
    <property type="entry name" value="Epithelial_Barrier/Signaling"/>
</dbReference>
<dbReference type="PROSITE" id="PS51220">
    <property type="entry name" value="NIDO"/>
    <property type="match status" value="1"/>
</dbReference>
<dbReference type="InterPro" id="IPR056619">
    <property type="entry name" value="C8-3_MUC4"/>
</dbReference>
<gene>
    <name evidence="13" type="ORF">DUI87_21229</name>
</gene>
<evidence type="ECO:0000259" key="12">
    <source>
        <dbReference type="PROSITE" id="PS51233"/>
    </source>
</evidence>
<feature type="compositionally biased region" description="Polar residues" evidence="7">
    <location>
        <begin position="379"/>
        <end position="397"/>
    </location>
</feature>
<dbReference type="Proteomes" id="UP000269221">
    <property type="component" value="Unassembled WGS sequence"/>
</dbReference>
<evidence type="ECO:0000256" key="2">
    <source>
        <dbReference type="ARBA" id="ARBA00022692"/>
    </source>
</evidence>
<organism evidence="13 14">
    <name type="scientific">Hirundo rustica rustica</name>
    <dbReference type="NCBI Taxonomy" id="333673"/>
    <lineage>
        <taxon>Eukaryota</taxon>
        <taxon>Metazoa</taxon>
        <taxon>Chordata</taxon>
        <taxon>Craniata</taxon>
        <taxon>Vertebrata</taxon>
        <taxon>Euteleostomi</taxon>
        <taxon>Archelosauria</taxon>
        <taxon>Archosauria</taxon>
        <taxon>Dinosauria</taxon>
        <taxon>Saurischia</taxon>
        <taxon>Theropoda</taxon>
        <taxon>Coelurosauria</taxon>
        <taxon>Aves</taxon>
        <taxon>Neognathae</taxon>
        <taxon>Neoaves</taxon>
        <taxon>Telluraves</taxon>
        <taxon>Australaves</taxon>
        <taxon>Passeriformes</taxon>
        <taxon>Sylvioidea</taxon>
        <taxon>Hirundinidae</taxon>
        <taxon>Hirundo</taxon>
    </lineage>
</organism>
<feature type="region of interest" description="Disordered" evidence="7">
    <location>
        <begin position="574"/>
        <end position="600"/>
    </location>
</feature>
<keyword evidence="6" id="KW-0245">EGF-like domain</keyword>
<evidence type="ECO:0000256" key="5">
    <source>
        <dbReference type="ARBA" id="ARBA00023157"/>
    </source>
</evidence>
<evidence type="ECO:0008006" key="15">
    <source>
        <dbReference type="Google" id="ProtNLM"/>
    </source>
</evidence>
<evidence type="ECO:0000313" key="13">
    <source>
        <dbReference type="EMBL" id="RMC02067.1"/>
    </source>
</evidence>
<feature type="region of interest" description="Disordered" evidence="7">
    <location>
        <begin position="345"/>
        <end position="441"/>
    </location>
</feature>
<feature type="compositionally biased region" description="Polar residues" evidence="7">
    <location>
        <begin position="873"/>
        <end position="885"/>
    </location>
</feature>
<comment type="subcellular location">
    <subcellularLocation>
        <location evidence="1">Membrane</location>
    </subcellularLocation>
</comment>
<dbReference type="PROSITE" id="PS50856">
    <property type="entry name" value="AMOP"/>
    <property type="match status" value="1"/>
</dbReference>
<feature type="region of interest" description="Disordered" evidence="7">
    <location>
        <begin position="663"/>
        <end position="688"/>
    </location>
</feature>
<dbReference type="PROSITE" id="PS50026">
    <property type="entry name" value="EGF_3"/>
    <property type="match status" value="1"/>
</dbReference>
<evidence type="ECO:0000256" key="1">
    <source>
        <dbReference type="ARBA" id="ARBA00004370"/>
    </source>
</evidence>
<feature type="compositionally biased region" description="Low complexity" evidence="7">
    <location>
        <begin position="72"/>
        <end position="102"/>
    </location>
</feature>
<reference evidence="13 14" key="1">
    <citation type="submission" date="2018-07" db="EMBL/GenBank/DDBJ databases">
        <title>A high quality draft genome assembly of the barn swallow (H. rustica rustica).</title>
        <authorList>
            <person name="Formenti G."/>
            <person name="Chiara M."/>
            <person name="Poveda L."/>
            <person name="Francoijs K.-J."/>
            <person name="Bonisoli-Alquati A."/>
            <person name="Canova L."/>
            <person name="Gianfranceschi L."/>
            <person name="Horner D.S."/>
            <person name="Saino N."/>
        </authorList>
    </citation>
    <scope>NUCLEOTIDE SEQUENCE [LARGE SCALE GENOMIC DNA]</scope>
    <source>
        <strain evidence="13">Chelidonia</strain>
        <tissue evidence="13">Blood</tissue>
    </source>
</reference>
<sequence length="1838" mass="190891">MPVTAGTTEPLLPQDQHGTATSSPSISRSSAEPHSAATLVSQEVILGLHEATSPLATAASISQDGASPVKMAAATASPPSTATEGASVAAPPSADPPGASLAKVTFSSTGKATEPGTRTSPSADHSVAQDTPEPPSQLPPALFPQPADDAVLGTGETLPPGCSAAPGSAGHGLPGDNAVIQPQATSQAAGTLAAVMDVGAGEHIPPLGSTSAELVSIRNEASTKATAGTAIPETKDAPGELSVSLSPQAALNDPDGPSPRPFPRSMGSLLPQSLSTGLGTATAEAAAGRSPPATPSMAMPLSPTGTSGAKPDRAPRAAAAAPPLPITAFGIGTVPATHPSSFVSNTPVSEAGMGSASLASGSATTVPGDTEATLPVPDAQSSHSQPGPAAGSTTPGTDVTPRSELAPVLWAGPRVVEVPGTEMPSPNTAPGTGRAVSDTSEGPRAVTIPMASQAGVPPLLEGRANAGMALEVSPSSIPQEMATVMSPPSLAAPLQAMGASGDPQPYGSTTGRAMGVGFLEVSTKENPGASAVGPAPSHVIVTARPSPEPPATGDKPTAGITSLAVGDTNVQEASAVSRTGATGTTAHMDTTHSESATEGCNTFSHTSNTHVLDSNATGTSLATMLATTPSTSTFPSNANLPTSSTAWEAFVTSVTTAVPPATAPATSTSSAPSLAVTHSETSGGNITATTATTAGNITATTEGNTTATTAGNITATTATTEGNTTATTAGNITATTEGNTTATTAGNITATTATTEGNTTATTAGNITATTATTATTAGHTTAGNTIAENITTTTATTAGSTTATIAGNITATTAGSTKAITAGGTTAIASTAPVSPAKEVGILPAPGTTAPVRPPATTGPATTLSHAFGTQRAPSTELSTSAHTTTEHRTPAPEPKPTHELIKPATSLYPFGVEGGDQEYVQRTVDFNSPLFKPEIGFPFGKSLRDALYFTDNGQIIFPPTDNYVPSNPNPPPRGFTGRESLPMVAAFWDDADFSKGVGTTWYQEYSTLSSTQDSVVQDVEAKIEKYLKIPYVAKWTLKVTWEKAPAYPARRDDTQTSTYQAVLTTDGIRSFALLLYQDRGMRWDYTKLAAANVLMGFTSGNGYAQNNKLTQKPPAVKYRPDQHSSTGSDVRGLWIYRLDSRSRVNYRLQCLAWLDTEPAPATWNSQLPPCPCSWPQAELDPRYHWSRAGAFGDPHITTLDGLTYTFNGLGDFVLLLASDARSSFVLQGRTAQTGTAQATNFVAFAARYISNTTTTVEWTLGSQDDIQVLLNNETIPFSFSQDLGDEVYYSPGVLLVNASSVTAVFEGTIAVSVSATSGILSVVCSLPDSYRNSTRGLLGVWDHDPADDFQMPNGTSISVNSSEEEIYSYGMTWAVGEHRLFTQPLDSPALNFTPFFLSRLRQENESQYQLAALQCHSSKECIYDSLSTGNLALGLATQSLAANFQQRKTALNAFPPVITGDASITAFGTERVRMQYHALGVGARFTPHLSPELNISENGTLIWEPRGIAPFTINLEAVGSNNISALLQLRFTLCRCSRSQECDYSNTVTLRESSLQVSAILDSLEVKAFQSNTNITQTTDSDGFTFVVVSEFAYDSRGTVIRFLNEELPAAITGAFNGRRGRREAGTGLLFQRLHQDNITDLVKLTVDELRDYFPCSLYGYKGYQLHYTGTIGFVCISPCKTGYCQHGGQCQHLPEGPTCSCLPFSIYAPAGAQCEWLAISLAAFLGILLGALALLCLLFATACLALHLCRQRRRQRRGAKETLWRTRPFSYKNPETPRYASKPVPPAALTCLRSFSGTSRLTEEPDTAACSAACSQGLQQQQPMEAGDKQLPFGF</sequence>
<feature type="compositionally biased region" description="Low complexity" evidence="7">
    <location>
        <begin position="276"/>
        <end position="288"/>
    </location>
</feature>
<evidence type="ECO:0000313" key="14">
    <source>
        <dbReference type="Proteomes" id="UP000269221"/>
    </source>
</evidence>
<keyword evidence="14" id="KW-1185">Reference proteome</keyword>
<dbReference type="InterPro" id="IPR005533">
    <property type="entry name" value="AMOP_dom"/>
</dbReference>
<dbReference type="Pfam" id="PF23263">
    <property type="entry name" value="C8-3_MUC4"/>
    <property type="match status" value="1"/>
</dbReference>
<feature type="domain" description="EGF-like" evidence="9">
    <location>
        <begin position="1679"/>
        <end position="1718"/>
    </location>
</feature>
<dbReference type="PANTHER" id="PTHR13802:SF52">
    <property type="entry name" value="MUCIN-4"/>
    <property type="match status" value="1"/>
</dbReference>
<proteinExistence type="predicted"/>
<dbReference type="SMART" id="SM00216">
    <property type="entry name" value="VWD"/>
    <property type="match status" value="1"/>
</dbReference>
<evidence type="ECO:0000256" key="6">
    <source>
        <dbReference type="PROSITE-ProRule" id="PRU00076"/>
    </source>
</evidence>
<dbReference type="InterPro" id="IPR000742">
    <property type="entry name" value="EGF"/>
</dbReference>
<feature type="region of interest" description="Disordered" evidence="7">
    <location>
        <begin position="59"/>
        <end position="179"/>
    </location>
</feature>
<dbReference type="GO" id="GO:0005176">
    <property type="term" value="F:ErbB-2 class receptor binding"/>
    <property type="evidence" value="ECO:0007669"/>
    <property type="project" value="TreeGrafter"/>
</dbReference>
<evidence type="ECO:0000256" key="7">
    <source>
        <dbReference type="SAM" id="MobiDB-lite"/>
    </source>
</evidence>
<dbReference type="STRING" id="333673.A0A3M0K4S5"/>
<protein>
    <recommendedName>
        <fullName evidence="15">Mucin-4</fullName>
    </recommendedName>
</protein>
<dbReference type="Pfam" id="PF06119">
    <property type="entry name" value="NIDO"/>
    <property type="match status" value="1"/>
</dbReference>
<dbReference type="PANTHER" id="PTHR13802">
    <property type="entry name" value="MUCIN 4-RELATED"/>
    <property type="match status" value="1"/>
</dbReference>